<protein>
    <submittedName>
        <fullName evidence="2">Uncharacterized protein</fullName>
    </submittedName>
</protein>
<sequence>MKKALIFTFSSLFALSALSTTSNSAFASTINEEEEFKTLLESVKVEEKFEEGFKEVSNIQTLTLNEDKSNDDLNRIAELVDQNPELSKHTEAYKVWTDDDEFNDLFEGAELNAEAGETDDVTYVFNDGSSLSASLSTERVENEVSPLAITEPDPYNDGYFSNYIHTFSVLWINNAQTQTAAYWSNAVNSSNNFYANVYDHQGVVDVAPGSGSGSTRVVVNNNRNSIVQGTFELNDPFGAATFTRLVDLTLHADFIPSASAEVVR</sequence>
<name>A0A9D5DN38_9BACI</name>
<dbReference type="EMBL" id="LJJD01000021">
    <property type="protein sequence ID" value="KQL57116.1"/>
    <property type="molecule type" value="Genomic_DNA"/>
</dbReference>
<comment type="caution">
    <text evidence="2">The sequence shown here is derived from an EMBL/GenBank/DDBJ whole genome shotgun (WGS) entry which is preliminary data.</text>
</comment>
<dbReference type="Proteomes" id="UP000051061">
    <property type="component" value="Unassembled WGS sequence"/>
</dbReference>
<reference evidence="2 3" key="1">
    <citation type="submission" date="2015-09" db="EMBL/GenBank/DDBJ databases">
        <title>Genome sequencing project for genomic taxonomy and phylogenomics of Bacillus-like bacteria.</title>
        <authorList>
            <person name="Liu B."/>
            <person name="Wang J."/>
            <person name="Zhu Y."/>
            <person name="Liu G."/>
            <person name="Chen Q."/>
            <person name="Chen Z."/>
            <person name="Lan J."/>
            <person name="Che J."/>
            <person name="Ge C."/>
            <person name="Shi H."/>
            <person name="Pan Z."/>
            <person name="Liu X."/>
        </authorList>
    </citation>
    <scope>NUCLEOTIDE SEQUENCE [LARGE SCALE GENOMIC DNA]</scope>
    <source>
        <strain evidence="2 3">DSM 19153</strain>
    </source>
</reference>
<keyword evidence="1" id="KW-0732">Signal</keyword>
<evidence type="ECO:0000313" key="3">
    <source>
        <dbReference type="Proteomes" id="UP000051061"/>
    </source>
</evidence>
<feature type="signal peptide" evidence="1">
    <location>
        <begin position="1"/>
        <end position="27"/>
    </location>
</feature>
<gene>
    <name evidence="2" type="ORF">AN965_10620</name>
</gene>
<keyword evidence="3" id="KW-1185">Reference proteome</keyword>
<proteinExistence type="predicted"/>
<accession>A0A9D5DN38</accession>
<organism evidence="2 3">
    <name type="scientific">Alkalicoccobacillus plakortidis</name>
    <dbReference type="NCBI Taxonomy" id="444060"/>
    <lineage>
        <taxon>Bacteria</taxon>
        <taxon>Bacillati</taxon>
        <taxon>Bacillota</taxon>
        <taxon>Bacilli</taxon>
        <taxon>Bacillales</taxon>
        <taxon>Bacillaceae</taxon>
        <taxon>Alkalicoccobacillus</taxon>
    </lineage>
</organism>
<dbReference type="AlphaFoldDB" id="A0A9D5DN38"/>
<evidence type="ECO:0000256" key="1">
    <source>
        <dbReference type="SAM" id="SignalP"/>
    </source>
</evidence>
<evidence type="ECO:0000313" key="2">
    <source>
        <dbReference type="EMBL" id="KQL57116.1"/>
    </source>
</evidence>
<feature type="chain" id="PRO_5039612598" evidence="1">
    <location>
        <begin position="28"/>
        <end position="264"/>
    </location>
</feature>